<evidence type="ECO:0000256" key="1">
    <source>
        <dbReference type="SAM" id="MobiDB-lite"/>
    </source>
</evidence>
<keyword evidence="3" id="KW-1185">Reference proteome</keyword>
<reference evidence="2 3" key="1">
    <citation type="submission" date="2016-03" db="EMBL/GenBank/DDBJ databases">
        <title>EvidentialGene: Evidence-directed Construction of Genes on Genomes.</title>
        <authorList>
            <person name="Gilbert D.G."/>
            <person name="Choi J.-H."/>
            <person name="Mockaitis K."/>
            <person name="Colbourne J."/>
            <person name="Pfrender M."/>
        </authorList>
    </citation>
    <scope>NUCLEOTIDE SEQUENCE [LARGE SCALE GENOMIC DNA]</scope>
    <source>
        <strain evidence="2 3">Xinb3</strain>
        <tissue evidence="2">Complete organism</tissue>
    </source>
</reference>
<gene>
    <name evidence="2" type="ORF">APZ42_028505</name>
</gene>
<accession>A0A164QG63</accession>
<proteinExistence type="predicted"/>
<comment type="caution">
    <text evidence="2">The sequence shown here is derived from an EMBL/GenBank/DDBJ whole genome shotgun (WGS) entry which is preliminary data.</text>
</comment>
<sequence>MEDQIQTLDARPDTDEGSVTHRPSAKNKKWQRLIVRIRRQVLAFIFFGEQTTSSLSL</sequence>
<evidence type="ECO:0000313" key="3">
    <source>
        <dbReference type="Proteomes" id="UP000076858"/>
    </source>
</evidence>
<organism evidence="2 3">
    <name type="scientific">Daphnia magna</name>
    <dbReference type="NCBI Taxonomy" id="35525"/>
    <lineage>
        <taxon>Eukaryota</taxon>
        <taxon>Metazoa</taxon>
        <taxon>Ecdysozoa</taxon>
        <taxon>Arthropoda</taxon>
        <taxon>Crustacea</taxon>
        <taxon>Branchiopoda</taxon>
        <taxon>Diplostraca</taxon>
        <taxon>Cladocera</taxon>
        <taxon>Anomopoda</taxon>
        <taxon>Daphniidae</taxon>
        <taxon>Daphnia</taxon>
    </lineage>
</organism>
<name>A0A164QG63_9CRUS</name>
<evidence type="ECO:0000313" key="2">
    <source>
        <dbReference type="EMBL" id="KZS07722.1"/>
    </source>
</evidence>
<protein>
    <submittedName>
        <fullName evidence="2">Uncharacterized protein</fullName>
    </submittedName>
</protein>
<dbReference type="OrthoDB" id="2162143at2759"/>
<dbReference type="Proteomes" id="UP000076858">
    <property type="component" value="Unassembled WGS sequence"/>
</dbReference>
<feature type="region of interest" description="Disordered" evidence="1">
    <location>
        <begin position="1"/>
        <end position="27"/>
    </location>
</feature>
<dbReference type="AlphaFoldDB" id="A0A164QG63"/>
<dbReference type="EMBL" id="LRGB01002435">
    <property type="protein sequence ID" value="KZS07722.1"/>
    <property type="molecule type" value="Genomic_DNA"/>
</dbReference>